<name>A0A485MHX4_LYNPA</name>
<dbReference type="Proteomes" id="UP000386466">
    <property type="component" value="Unassembled WGS sequence"/>
</dbReference>
<evidence type="ECO:0000313" key="2">
    <source>
        <dbReference type="EMBL" id="VFV19433.1"/>
    </source>
</evidence>
<organism evidence="2 3">
    <name type="scientific">Lynx pardinus</name>
    <name type="common">Iberian lynx</name>
    <name type="synonym">Felis pardina</name>
    <dbReference type="NCBI Taxonomy" id="191816"/>
    <lineage>
        <taxon>Eukaryota</taxon>
        <taxon>Metazoa</taxon>
        <taxon>Chordata</taxon>
        <taxon>Craniata</taxon>
        <taxon>Vertebrata</taxon>
        <taxon>Euteleostomi</taxon>
        <taxon>Mammalia</taxon>
        <taxon>Eutheria</taxon>
        <taxon>Laurasiatheria</taxon>
        <taxon>Carnivora</taxon>
        <taxon>Feliformia</taxon>
        <taxon>Felidae</taxon>
        <taxon>Felinae</taxon>
        <taxon>Lynx</taxon>
    </lineage>
</organism>
<evidence type="ECO:0000313" key="3">
    <source>
        <dbReference type="Proteomes" id="UP000386466"/>
    </source>
</evidence>
<protein>
    <submittedName>
        <fullName evidence="2">Juxtaposed with another zinc finger protein 1</fullName>
    </submittedName>
</protein>
<gene>
    <name evidence="2" type="ORF">LYPA_23C015661</name>
</gene>
<dbReference type="AlphaFoldDB" id="A0A485MHX4"/>
<keyword evidence="3" id="KW-1185">Reference proteome</keyword>
<proteinExistence type="predicted"/>
<feature type="region of interest" description="Disordered" evidence="1">
    <location>
        <begin position="27"/>
        <end position="54"/>
    </location>
</feature>
<dbReference type="EMBL" id="CAAGRJ010001505">
    <property type="protein sequence ID" value="VFV19433.1"/>
    <property type="molecule type" value="Genomic_DNA"/>
</dbReference>
<evidence type="ECO:0000256" key="1">
    <source>
        <dbReference type="SAM" id="MobiDB-lite"/>
    </source>
</evidence>
<feature type="compositionally biased region" description="Basic and acidic residues" evidence="1">
    <location>
        <begin position="27"/>
        <end position="48"/>
    </location>
</feature>
<reference evidence="2 3" key="1">
    <citation type="submission" date="2019-01" db="EMBL/GenBank/DDBJ databases">
        <authorList>
            <person name="Alioto T."/>
            <person name="Alioto T."/>
        </authorList>
    </citation>
    <scope>NUCLEOTIDE SEQUENCE [LARGE SCALE GENOMIC DNA]</scope>
</reference>
<sequence length="180" mass="20031">MPPQGKPHCPRDPTHHPLLFILQQHSQRVEGRQEEVDYEERDSNEPGPRKAPSRCSEAILSNMCEDGGEEEPFPFLVPGCKKVNGIKQHAKDAHRTQIRVRKHSDVLVVGVPRRRGACGPTRVNFHPHHTVSFHPLGTGCDYGEDLPINMLVASVPINPHQQLLISETVTLFSGNHSAAL</sequence>
<accession>A0A485MHX4</accession>